<gene>
    <name evidence="4" type="primary">FPG1</name>
    <name evidence="4" type="ORF">SNEC2469_LOCUS4815</name>
</gene>
<dbReference type="GO" id="GO:0005576">
    <property type="term" value="C:extracellular region"/>
    <property type="evidence" value="ECO:0007669"/>
    <property type="project" value="InterPro"/>
</dbReference>
<feature type="domain" description="Apple" evidence="3">
    <location>
        <begin position="29"/>
        <end position="100"/>
    </location>
</feature>
<evidence type="ECO:0000259" key="3">
    <source>
        <dbReference type="SMART" id="SM00223"/>
    </source>
</evidence>
<name>A0A812LSJ8_9DINO</name>
<dbReference type="EMBL" id="CAJNJA010009396">
    <property type="protein sequence ID" value="CAE7246368.1"/>
    <property type="molecule type" value="Genomic_DNA"/>
</dbReference>
<feature type="non-terminal residue" evidence="4">
    <location>
        <position position="1"/>
    </location>
</feature>
<keyword evidence="1" id="KW-0677">Repeat</keyword>
<dbReference type="GO" id="GO:0006508">
    <property type="term" value="P:proteolysis"/>
    <property type="evidence" value="ECO:0007669"/>
    <property type="project" value="InterPro"/>
</dbReference>
<sequence>FVGGKAYCDEALQGLRAHTVTQIIRKRKCMSDVSFLQPMCTIAAPTTFLDDLVDCQHRCQDHDWCSSFAYNTLTKSCDLQCANATPIHAPVYAMSGPKICSLSLVLGMTLTCPWNFDYEAEKWAQVLVSGLVHAVAKIRTLGGSRANALTAQASRQNLEVTEEDVGVSMDKPEDSADNSRSYQLRFDVNEHLAMYLYSLLKSKSTGSKFNEYTENFTSNAAETVLKSQCRPKVSFDFVKKHVEGN</sequence>
<accession>A0A812LSJ8</accession>
<dbReference type="SUPFAM" id="SSF57414">
    <property type="entry name" value="Hairpin loop containing domain-like"/>
    <property type="match status" value="1"/>
</dbReference>
<evidence type="ECO:0000313" key="5">
    <source>
        <dbReference type="Proteomes" id="UP000601435"/>
    </source>
</evidence>
<evidence type="ECO:0000256" key="1">
    <source>
        <dbReference type="ARBA" id="ARBA00022737"/>
    </source>
</evidence>
<dbReference type="Gene3D" id="3.50.4.10">
    <property type="entry name" value="Hepatocyte Growth Factor"/>
    <property type="match status" value="1"/>
</dbReference>
<dbReference type="Proteomes" id="UP000601435">
    <property type="component" value="Unassembled WGS sequence"/>
</dbReference>
<evidence type="ECO:0000256" key="2">
    <source>
        <dbReference type="ARBA" id="ARBA00023157"/>
    </source>
</evidence>
<organism evidence="4 5">
    <name type="scientific">Symbiodinium necroappetens</name>
    <dbReference type="NCBI Taxonomy" id="1628268"/>
    <lineage>
        <taxon>Eukaryota</taxon>
        <taxon>Sar</taxon>
        <taxon>Alveolata</taxon>
        <taxon>Dinophyceae</taxon>
        <taxon>Suessiales</taxon>
        <taxon>Symbiodiniaceae</taxon>
        <taxon>Symbiodinium</taxon>
    </lineage>
</organism>
<dbReference type="AlphaFoldDB" id="A0A812LSJ8"/>
<reference evidence="4" key="1">
    <citation type="submission" date="2021-02" db="EMBL/GenBank/DDBJ databases">
        <authorList>
            <person name="Dougan E. K."/>
            <person name="Rhodes N."/>
            <person name="Thang M."/>
            <person name="Chan C."/>
        </authorList>
    </citation>
    <scope>NUCLEOTIDE SEQUENCE</scope>
</reference>
<dbReference type="OrthoDB" id="436221at2759"/>
<keyword evidence="5" id="KW-1185">Reference proteome</keyword>
<evidence type="ECO:0000313" key="4">
    <source>
        <dbReference type="EMBL" id="CAE7246368.1"/>
    </source>
</evidence>
<keyword evidence="2" id="KW-1015">Disulfide bond</keyword>
<comment type="caution">
    <text evidence="4">The sequence shown here is derived from an EMBL/GenBank/DDBJ whole genome shotgun (WGS) entry which is preliminary data.</text>
</comment>
<proteinExistence type="predicted"/>
<protein>
    <submittedName>
        <fullName evidence="4">FPG1 protein</fullName>
    </submittedName>
</protein>
<dbReference type="SMART" id="SM00223">
    <property type="entry name" value="APPLE"/>
    <property type="match status" value="1"/>
</dbReference>
<dbReference type="Pfam" id="PF00024">
    <property type="entry name" value="PAN_1"/>
    <property type="match status" value="1"/>
</dbReference>
<feature type="non-terminal residue" evidence="4">
    <location>
        <position position="245"/>
    </location>
</feature>
<dbReference type="InterPro" id="IPR003609">
    <property type="entry name" value="Pan_app"/>
</dbReference>
<dbReference type="InterPro" id="IPR000177">
    <property type="entry name" value="Apple"/>
</dbReference>